<dbReference type="STRING" id="45351.A7RWB7"/>
<evidence type="ECO:0000256" key="15">
    <source>
        <dbReference type="ARBA" id="ARBA00063040"/>
    </source>
</evidence>
<evidence type="ECO:0000256" key="17">
    <source>
        <dbReference type="ARBA" id="ARBA00075536"/>
    </source>
</evidence>
<keyword evidence="6 19" id="KW-0812">Transmembrane</keyword>
<feature type="transmembrane region" description="Helical" evidence="19">
    <location>
        <begin position="95"/>
        <end position="114"/>
    </location>
</feature>
<dbReference type="GO" id="GO:0061630">
    <property type="term" value="F:ubiquitin protein ligase activity"/>
    <property type="evidence" value="ECO:0000318"/>
    <property type="project" value="GO_Central"/>
</dbReference>
<dbReference type="SMART" id="SM00184">
    <property type="entry name" value="RING"/>
    <property type="match status" value="1"/>
</dbReference>
<evidence type="ECO:0000313" key="23">
    <source>
        <dbReference type="Proteomes" id="UP000001593"/>
    </source>
</evidence>
<evidence type="ECO:0000313" key="22">
    <source>
        <dbReference type="EMBL" id="EDO44234.1"/>
    </source>
</evidence>
<comment type="function">
    <text evidence="14">E3 ubiquitin-protein ligase that plays a key role in endosome organization by retaining vesicles in the perinuclear cloud. Acts as a platform for perinuclear positioning of the endosomal system by mediating ubiquitination of SQSTM1 through interaction with the ubiquitin conjugating enzyme UBE2J1. Ubiquitinated SQSTM1 attracts specific vesicle-associated adapters, forming a molecular bridge that restrains cognate vesicles in the perinuclear region and organizes the endosomal pathway for efficient cargo transport. Also acts as a regulator of type I interferon production in response to viral infection by mediating the formation of 'Lys-11'-linked polyubiquitin chains on TMEM173/STING, leading to stabilize TMEM173/STING. Also required to limit type I interferon response by promoting autophagic degradation of IRF3.</text>
</comment>
<keyword evidence="7" id="KW-0479">Metal-binding</keyword>
<evidence type="ECO:0000256" key="20">
    <source>
        <dbReference type="SAM" id="SignalP"/>
    </source>
</evidence>
<evidence type="ECO:0000259" key="21">
    <source>
        <dbReference type="PROSITE" id="PS50089"/>
    </source>
</evidence>
<feature type="transmembrane region" description="Helical" evidence="19">
    <location>
        <begin position="208"/>
        <end position="231"/>
    </location>
</feature>
<feature type="transmembrane region" description="Helical" evidence="19">
    <location>
        <begin position="58"/>
        <end position="83"/>
    </location>
</feature>
<comment type="subcellular location">
    <subcellularLocation>
        <location evidence="2">Endoplasmic reticulum membrane</location>
        <topology evidence="2">Multi-pass membrane protein</topology>
    </subcellularLocation>
</comment>
<dbReference type="PROSITE" id="PS50089">
    <property type="entry name" value="ZF_RING_2"/>
    <property type="match status" value="1"/>
</dbReference>
<dbReference type="InterPro" id="IPR040089">
    <property type="entry name" value="RNF26_mRING-HC-C3HC5"/>
</dbReference>
<feature type="domain" description="RING-type" evidence="21">
    <location>
        <begin position="456"/>
        <end position="497"/>
    </location>
</feature>
<evidence type="ECO:0000256" key="3">
    <source>
        <dbReference type="ARBA" id="ARBA00004906"/>
    </source>
</evidence>
<dbReference type="Pfam" id="PF13920">
    <property type="entry name" value="zf-C3HC4_3"/>
    <property type="match status" value="1"/>
</dbReference>
<keyword evidence="5" id="KW-0808">Transferase</keyword>
<dbReference type="Proteomes" id="UP000001593">
    <property type="component" value="Unassembled WGS sequence"/>
</dbReference>
<dbReference type="PANTHER" id="PTHR22996">
    <property type="entry name" value="MAHOGUNIN"/>
    <property type="match status" value="1"/>
</dbReference>
<dbReference type="InterPro" id="IPR013083">
    <property type="entry name" value="Znf_RING/FYVE/PHD"/>
</dbReference>
<evidence type="ECO:0000256" key="9">
    <source>
        <dbReference type="ARBA" id="ARBA00022786"/>
    </source>
</evidence>
<dbReference type="InParanoid" id="A7RWB7"/>
<dbReference type="GO" id="GO:0005789">
    <property type="term" value="C:endoplasmic reticulum membrane"/>
    <property type="evidence" value="ECO:0007669"/>
    <property type="project" value="UniProtKB-SubCell"/>
</dbReference>
<evidence type="ECO:0000256" key="1">
    <source>
        <dbReference type="ARBA" id="ARBA00000900"/>
    </source>
</evidence>
<keyword evidence="23" id="KW-1185">Reference proteome</keyword>
<dbReference type="Gene3D" id="3.30.40.10">
    <property type="entry name" value="Zinc/RING finger domain, C3HC4 (zinc finger)"/>
    <property type="match status" value="1"/>
</dbReference>
<comment type="subunit">
    <text evidence="15">Interacts with INCA1. Interacts with TMEM43, ENDOD1, TMEM33 and TMED1 to form a complex capable of modulating innate immune signaling through the cGAS-STING pathway. Interacts with UBE2J1; this interaction is important for SQSTM1 ubiquitination.</text>
</comment>
<protein>
    <recommendedName>
        <fullName evidence="16">E3 ubiquitin-protein ligase RNF26</fullName>
        <ecNumber evidence="4">2.3.2.27</ecNumber>
    </recommendedName>
    <alternativeName>
        <fullName evidence="17">RING finger protein 26</fullName>
    </alternativeName>
</protein>
<organism evidence="22 23">
    <name type="scientific">Nematostella vectensis</name>
    <name type="common">Starlet sea anemone</name>
    <dbReference type="NCBI Taxonomy" id="45351"/>
    <lineage>
        <taxon>Eukaryota</taxon>
        <taxon>Metazoa</taxon>
        <taxon>Cnidaria</taxon>
        <taxon>Anthozoa</taxon>
        <taxon>Hexacorallia</taxon>
        <taxon>Actiniaria</taxon>
        <taxon>Edwardsiidae</taxon>
        <taxon>Nematostella</taxon>
    </lineage>
</organism>
<evidence type="ECO:0000256" key="5">
    <source>
        <dbReference type="ARBA" id="ARBA00022679"/>
    </source>
</evidence>
<evidence type="ECO:0000256" key="12">
    <source>
        <dbReference type="ARBA" id="ARBA00022989"/>
    </source>
</evidence>
<comment type="catalytic activity">
    <reaction evidence="1">
        <text>S-ubiquitinyl-[E2 ubiquitin-conjugating enzyme]-L-cysteine + [acceptor protein]-L-lysine = [E2 ubiquitin-conjugating enzyme]-L-cysteine + N(6)-ubiquitinyl-[acceptor protein]-L-lysine.</text>
        <dbReference type="EC" id="2.3.2.27"/>
    </reaction>
</comment>
<dbReference type="OMA" id="CRTHITS"/>
<evidence type="ECO:0000256" key="13">
    <source>
        <dbReference type="ARBA" id="ARBA00023136"/>
    </source>
</evidence>
<evidence type="ECO:0000256" key="7">
    <source>
        <dbReference type="ARBA" id="ARBA00022723"/>
    </source>
</evidence>
<dbReference type="EC" id="2.3.2.27" evidence="4"/>
<keyword evidence="20" id="KW-0732">Signal</keyword>
<dbReference type="CDD" id="cd16788">
    <property type="entry name" value="mRING-HC-C3HC5_RNF26"/>
    <property type="match status" value="1"/>
</dbReference>
<feature type="transmembrane region" description="Helical" evidence="19">
    <location>
        <begin position="295"/>
        <end position="318"/>
    </location>
</feature>
<keyword evidence="10" id="KW-0256">Endoplasmic reticulum</keyword>
<keyword evidence="9" id="KW-0833">Ubl conjugation pathway</keyword>
<dbReference type="GO" id="GO:0005737">
    <property type="term" value="C:cytoplasm"/>
    <property type="evidence" value="ECO:0000318"/>
    <property type="project" value="GO_Central"/>
</dbReference>
<keyword evidence="8 18" id="KW-0863">Zinc-finger</keyword>
<dbReference type="AlphaFoldDB" id="A7RWB7"/>
<evidence type="ECO:0000256" key="8">
    <source>
        <dbReference type="ARBA" id="ARBA00022771"/>
    </source>
</evidence>
<dbReference type="FunFam" id="3.30.40.10:FF:000387">
    <property type="entry name" value="RING finger protein 26"/>
    <property type="match status" value="1"/>
</dbReference>
<evidence type="ECO:0000256" key="2">
    <source>
        <dbReference type="ARBA" id="ARBA00004477"/>
    </source>
</evidence>
<dbReference type="SUPFAM" id="SSF57850">
    <property type="entry name" value="RING/U-box"/>
    <property type="match status" value="1"/>
</dbReference>
<evidence type="ECO:0000256" key="19">
    <source>
        <dbReference type="SAM" id="Phobius"/>
    </source>
</evidence>
<sequence>MSKLLLILLCFTVINLSNTTKTNIRGENEESGRKSSKNEEFYVGGIPYLADAISSLVWFIRGLLGFFYFIMNTVLLTVTQLAARALRILQNVVRFVEFIGYCVRVVMQANYNFVMSTFKSTKQYAQNCSEFIRHLFESTIDTFISMLRTACGLLHSVVVGIPRLFEFAGSVCKTSLQSAGSVAEKSYVKCKHVATTVASVPGSAAWEIINAINAVIQLIISTIINTFLILYDLSRAVFSFIRKTVVTIIKTFWSYLLRFLVQSGEVLEIVGYGMSKTATVITNSAYHGFDRIYNTVAYVIGTIYYGVITTIDNLLWVIKSIFSLMIRAVTTSLSGVHSALSETMKNIQNALYYLSSKFPGGKLSMISLVSIGMITYSVRFLFGLNVGVVCFDILEKAIQNFVSRINRRSIISQQVTVVAEEERPSTTLDNKPSVSNDEHVNRLREELERERDKTLCVICAEQPKQILIMPCRHMCLCSVCADTLLTHWNRRACPLCRCRIRSLIEGIVGKQNWKEAGKKIDSLTVILELPHKAALKSLAHLE</sequence>
<dbReference type="GO" id="GO:0008270">
    <property type="term" value="F:zinc ion binding"/>
    <property type="evidence" value="ECO:0007669"/>
    <property type="project" value="UniProtKB-KW"/>
</dbReference>
<dbReference type="InterPro" id="IPR001841">
    <property type="entry name" value="Znf_RING"/>
</dbReference>
<dbReference type="InterPro" id="IPR045194">
    <property type="entry name" value="MGRN1/RNF157-like"/>
</dbReference>
<comment type="pathway">
    <text evidence="3">Protein modification; protein ubiquitination.</text>
</comment>
<proteinExistence type="predicted"/>
<feature type="chain" id="PRO_5002712143" description="E3 ubiquitin-protein ligase RNF26" evidence="20">
    <location>
        <begin position="20"/>
        <end position="542"/>
    </location>
</feature>
<evidence type="ECO:0000256" key="11">
    <source>
        <dbReference type="ARBA" id="ARBA00022833"/>
    </source>
</evidence>
<keyword evidence="11" id="KW-0862">Zinc</keyword>
<dbReference type="EMBL" id="DS469546">
    <property type="protein sequence ID" value="EDO44234.1"/>
    <property type="molecule type" value="Genomic_DNA"/>
</dbReference>
<gene>
    <name evidence="22" type="ORF">NEMVEDRAFT_v1g203108</name>
</gene>
<accession>A7RWB7</accession>
<evidence type="ECO:0000256" key="6">
    <source>
        <dbReference type="ARBA" id="ARBA00022692"/>
    </source>
</evidence>
<evidence type="ECO:0000256" key="10">
    <source>
        <dbReference type="ARBA" id="ARBA00022824"/>
    </source>
</evidence>
<evidence type="ECO:0000256" key="16">
    <source>
        <dbReference type="ARBA" id="ARBA00067352"/>
    </source>
</evidence>
<dbReference type="PANTHER" id="PTHR22996:SF0">
    <property type="entry name" value="RE60872P-RELATED"/>
    <property type="match status" value="1"/>
</dbReference>
<evidence type="ECO:0000256" key="14">
    <source>
        <dbReference type="ARBA" id="ARBA00057605"/>
    </source>
</evidence>
<evidence type="ECO:0000256" key="4">
    <source>
        <dbReference type="ARBA" id="ARBA00012483"/>
    </source>
</evidence>
<dbReference type="HOGENOM" id="CLU_502798_0_0_1"/>
<keyword evidence="12 19" id="KW-1133">Transmembrane helix</keyword>
<dbReference type="eggNOG" id="KOG4265">
    <property type="taxonomic scope" value="Eukaryota"/>
</dbReference>
<keyword evidence="13 19" id="KW-0472">Membrane</keyword>
<dbReference type="GO" id="GO:0016567">
    <property type="term" value="P:protein ubiquitination"/>
    <property type="evidence" value="ECO:0000318"/>
    <property type="project" value="GO_Central"/>
</dbReference>
<feature type="signal peptide" evidence="20">
    <location>
        <begin position="1"/>
        <end position="19"/>
    </location>
</feature>
<evidence type="ECO:0000256" key="18">
    <source>
        <dbReference type="PROSITE-ProRule" id="PRU00175"/>
    </source>
</evidence>
<name>A7RWB7_NEMVE</name>
<reference evidence="22 23" key="1">
    <citation type="journal article" date="2007" name="Science">
        <title>Sea anemone genome reveals ancestral eumetazoan gene repertoire and genomic organization.</title>
        <authorList>
            <person name="Putnam N.H."/>
            <person name="Srivastava M."/>
            <person name="Hellsten U."/>
            <person name="Dirks B."/>
            <person name="Chapman J."/>
            <person name="Salamov A."/>
            <person name="Terry A."/>
            <person name="Shapiro H."/>
            <person name="Lindquist E."/>
            <person name="Kapitonov V.V."/>
            <person name="Jurka J."/>
            <person name="Genikhovich G."/>
            <person name="Grigoriev I.V."/>
            <person name="Lucas S.M."/>
            <person name="Steele R.E."/>
            <person name="Finnerty J.R."/>
            <person name="Technau U."/>
            <person name="Martindale M.Q."/>
            <person name="Rokhsar D.S."/>
        </authorList>
    </citation>
    <scope>NUCLEOTIDE SEQUENCE [LARGE SCALE GENOMIC DNA]</scope>
    <source>
        <strain evidence="23">CH2 X CH6</strain>
    </source>
</reference>